<dbReference type="GO" id="GO:0004397">
    <property type="term" value="F:histidine ammonia-lyase activity"/>
    <property type="evidence" value="ECO:0007669"/>
    <property type="project" value="UniProtKB-EC"/>
</dbReference>
<dbReference type="Gene3D" id="1.10.275.10">
    <property type="entry name" value="Fumarase/aspartase (N-terminal domain)"/>
    <property type="match status" value="1"/>
</dbReference>
<organism evidence="2 3">
    <name type="scientific">Candidatus Bipolaricaulis anaerobius</name>
    <dbReference type="NCBI Taxonomy" id="2026885"/>
    <lineage>
        <taxon>Bacteria</taxon>
        <taxon>Candidatus Bipolaricaulota</taxon>
        <taxon>Candidatus Bipolaricaulia</taxon>
        <taxon>Candidatus Bipolaricaulales</taxon>
        <taxon>Candidatus Bipolaricaulaceae</taxon>
        <taxon>Candidatus Bipolaricaulis</taxon>
    </lineage>
</organism>
<dbReference type="NCBIfam" id="NF006871">
    <property type="entry name" value="PRK09367.1"/>
    <property type="match status" value="1"/>
</dbReference>
<keyword evidence="3" id="KW-1185">Reference proteome</keyword>
<evidence type="ECO:0000313" key="2">
    <source>
        <dbReference type="EMBL" id="SQD92616.1"/>
    </source>
</evidence>
<dbReference type="PROSITE" id="PS00488">
    <property type="entry name" value="PAL_HISTIDASE"/>
    <property type="match status" value="1"/>
</dbReference>
<evidence type="ECO:0000256" key="1">
    <source>
        <dbReference type="ARBA" id="ARBA00023239"/>
    </source>
</evidence>
<dbReference type="PANTHER" id="PTHR10362">
    <property type="entry name" value="HISTIDINE AMMONIA-LYASE"/>
    <property type="match status" value="1"/>
</dbReference>
<dbReference type="InterPro" id="IPR024083">
    <property type="entry name" value="Fumarase/histidase_N"/>
</dbReference>
<dbReference type="KEGG" id="bana:BARAN1_0592"/>
<dbReference type="InterPro" id="IPR022313">
    <property type="entry name" value="Phe/His_NH3-lyase_AS"/>
</dbReference>
<dbReference type="InterPro" id="IPR008948">
    <property type="entry name" value="L-Aspartase-like"/>
</dbReference>
<proteinExistence type="predicted"/>
<reference evidence="3" key="1">
    <citation type="submission" date="2018-05" db="EMBL/GenBank/DDBJ databases">
        <authorList>
            <person name="Hao L."/>
        </authorList>
    </citation>
    <scope>NUCLEOTIDE SEQUENCE [LARGE SCALE GENOMIC DNA]</scope>
</reference>
<evidence type="ECO:0000313" key="3">
    <source>
        <dbReference type="Proteomes" id="UP000249818"/>
    </source>
</evidence>
<dbReference type="CDD" id="cd00332">
    <property type="entry name" value="PAL-HAL"/>
    <property type="match status" value="1"/>
</dbReference>
<dbReference type="AlphaFoldDB" id="A0A2X3KYM5"/>
<gene>
    <name evidence="2" type="primary">hutH</name>
    <name evidence="2" type="ORF">BARAN1_0592</name>
</gene>
<sequence>MRGVYPPASLPRTERLYWATVIELDGHLTPQDAEAIILAGTPIALAPSVRAKVGASHRALLAILGRGEPVYGINTGFGALSTVRIPEPDLARLQRNIVLSHATGVGAPLPDPLVRGMLLFRLNSFLQGASGVRPELVDLLVGLLNAGVHPIVPEQGSVGSSGDLVPLAHLALPLLGEGRARLHGEELPGAEALRRAGLAPLPELAPKEGLALLNGTSYMLASLFLSWTMGWRAFQAGLSCAALSFQALRGRTEALDARIHAARPHPGQVQVASWLRELLAGSALTDSPNEDVQDPYSLRCLPQLLGPVVETLWAVEGRLRVEMNAATDNPLLLPEGGGTALAGGNFHGEILAFAAEWLGIALAELGASCERRLAVLLTSEGRGLPPFLSPEPGTSSGLMLLQYTAAALAAENKVLAHPAAVDSIPTSGGKEDHNAMGATSAWKTGRIAENVLSQVALEGVAARWAVALAGEEDLSPASRPLYAVLAELVPPPGEDRYVGDAIGRVRHAIQEGRLNPT</sequence>
<dbReference type="RefSeq" id="WP_122030808.1">
    <property type="nucleotide sequence ID" value="NZ_LS483254.1"/>
</dbReference>
<dbReference type="Proteomes" id="UP000249818">
    <property type="component" value="Chromosome BARAN1"/>
</dbReference>
<keyword evidence="1 2" id="KW-0456">Lyase</keyword>
<dbReference type="EC" id="4.3.1.3" evidence="2"/>
<dbReference type="Pfam" id="PF00221">
    <property type="entry name" value="Lyase_aromatic"/>
    <property type="match status" value="1"/>
</dbReference>
<dbReference type="InterPro" id="IPR001106">
    <property type="entry name" value="Aromatic_Lyase"/>
</dbReference>
<dbReference type="OrthoDB" id="9806955at2"/>
<dbReference type="EMBL" id="LS483254">
    <property type="protein sequence ID" value="SQD92616.1"/>
    <property type="molecule type" value="Genomic_DNA"/>
</dbReference>
<protein>
    <submittedName>
        <fullName evidence="2">Histidine ammonia-lyase</fullName>
        <ecNumber evidence="2">4.3.1.3</ecNumber>
    </submittedName>
</protein>
<dbReference type="FunFam" id="1.10.275.10:FF:000005">
    <property type="entry name" value="Histidine ammonia-lyase"/>
    <property type="match status" value="1"/>
</dbReference>
<accession>A0A2X3KYM5</accession>
<name>A0A2X3KYM5_9BACT</name>
<dbReference type="Gene3D" id="1.20.200.10">
    <property type="entry name" value="Fumarase/aspartase (Central domain)"/>
    <property type="match status" value="1"/>
</dbReference>
<dbReference type="SUPFAM" id="SSF48557">
    <property type="entry name" value="L-aspartase-like"/>
    <property type="match status" value="1"/>
</dbReference>